<organism evidence="1 2">
    <name type="scientific">Sparassis crispa</name>
    <dbReference type="NCBI Taxonomy" id="139825"/>
    <lineage>
        <taxon>Eukaryota</taxon>
        <taxon>Fungi</taxon>
        <taxon>Dikarya</taxon>
        <taxon>Basidiomycota</taxon>
        <taxon>Agaricomycotina</taxon>
        <taxon>Agaricomycetes</taxon>
        <taxon>Polyporales</taxon>
        <taxon>Sparassidaceae</taxon>
        <taxon>Sparassis</taxon>
    </lineage>
</organism>
<dbReference type="AlphaFoldDB" id="A0A401GZC7"/>
<accession>A0A401GZC7</accession>
<proteinExistence type="predicted"/>
<sequence length="165" mass="18292">MDAKRDALGLTKPRHLVISGERPPGPGESVALPFFKIDSVLALHMGLREDFDGLIVQLLACCPRLRALKLSGPFEGTGLSALSRVLMAVATSPNVEYLSLPSINFKSEDLRLIDATVASLSAHLRIHCPMLCYVCVQLTEIDVPVHFAQHRLLRFDHFRVYETTE</sequence>
<dbReference type="InParanoid" id="A0A401GZC7"/>
<keyword evidence="2" id="KW-1185">Reference proteome</keyword>
<name>A0A401GZC7_9APHY</name>
<comment type="caution">
    <text evidence="1">The sequence shown here is derived from an EMBL/GenBank/DDBJ whole genome shotgun (WGS) entry which is preliminary data.</text>
</comment>
<reference evidence="1 2" key="1">
    <citation type="journal article" date="2018" name="Sci. Rep.">
        <title>Genome sequence of the cauliflower mushroom Sparassis crispa (Hanabiratake) and its association with beneficial usage.</title>
        <authorList>
            <person name="Kiyama R."/>
            <person name="Furutani Y."/>
            <person name="Kawaguchi K."/>
            <person name="Nakanishi T."/>
        </authorList>
    </citation>
    <scope>NUCLEOTIDE SEQUENCE [LARGE SCALE GENOMIC DNA]</scope>
</reference>
<gene>
    <name evidence="1" type="ORF">SCP_1102020</name>
</gene>
<dbReference type="EMBL" id="BFAD01000011">
    <property type="protein sequence ID" value="GBE87525.1"/>
    <property type="molecule type" value="Genomic_DNA"/>
</dbReference>
<dbReference type="Proteomes" id="UP000287166">
    <property type="component" value="Unassembled WGS sequence"/>
</dbReference>
<protein>
    <recommendedName>
        <fullName evidence="3">F-box domain-containing protein</fullName>
    </recommendedName>
</protein>
<dbReference type="GeneID" id="38784442"/>
<evidence type="ECO:0000313" key="2">
    <source>
        <dbReference type="Proteomes" id="UP000287166"/>
    </source>
</evidence>
<evidence type="ECO:0000313" key="1">
    <source>
        <dbReference type="EMBL" id="GBE87525.1"/>
    </source>
</evidence>
<dbReference type="RefSeq" id="XP_027618438.1">
    <property type="nucleotide sequence ID" value="XM_027762637.1"/>
</dbReference>
<dbReference type="OrthoDB" id="8169885at2759"/>
<evidence type="ECO:0008006" key="3">
    <source>
        <dbReference type="Google" id="ProtNLM"/>
    </source>
</evidence>